<dbReference type="Proteomes" id="UP000282076">
    <property type="component" value="Unassembled WGS sequence"/>
</dbReference>
<feature type="binding site" evidence="7">
    <location>
        <position position="397"/>
    </location>
    <ligand>
        <name>Zn(2+)</name>
        <dbReference type="ChEBI" id="CHEBI:29105"/>
        <label>2</label>
    </ligand>
</feature>
<comment type="subunit">
    <text evidence="3">Homodimer.</text>
</comment>
<evidence type="ECO:0000256" key="6">
    <source>
        <dbReference type="ARBA" id="ARBA00023211"/>
    </source>
</evidence>
<dbReference type="EMBL" id="RBZM01000014">
    <property type="protein sequence ID" value="RKP45869.1"/>
    <property type="molecule type" value="Genomic_DNA"/>
</dbReference>
<feature type="binding site" evidence="7">
    <location>
        <position position="108"/>
    </location>
    <ligand>
        <name>Zn(2+)</name>
        <dbReference type="ChEBI" id="CHEBI:29105"/>
        <label>2</label>
    </ligand>
</feature>
<dbReference type="SUPFAM" id="SSF53187">
    <property type="entry name" value="Zn-dependent exopeptidases"/>
    <property type="match status" value="1"/>
</dbReference>
<protein>
    <submittedName>
        <fullName evidence="9">Zn-dependent hydrolase</fullName>
    </submittedName>
</protein>
<dbReference type="InterPro" id="IPR010158">
    <property type="entry name" value="Amidase_Cbmase"/>
</dbReference>
<dbReference type="Pfam" id="PF07687">
    <property type="entry name" value="M20_dimer"/>
    <property type="match status" value="1"/>
</dbReference>
<dbReference type="InterPro" id="IPR036264">
    <property type="entry name" value="Bact_exopeptidase_dim_dom"/>
</dbReference>
<dbReference type="NCBIfam" id="NF006771">
    <property type="entry name" value="PRK09290.1-5"/>
    <property type="match status" value="1"/>
</dbReference>
<dbReference type="InterPro" id="IPR011650">
    <property type="entry name" value="Peptidase_M20_dimer"/>
</dbReference>
<evidence type="ECO:0000256" key="4">
    <source>
        <dbReference type="ARBA" id="ARBA00022723"/>
    </source>
</evidence>
<evidence type="ECO:0000313" key="9">
    <source>
        <dbReference type="EMBL" id="RKP45869.1"/>
    </source>
</evidence>
<proteinExistence type="inferred from homology"/>
<evidence type="ECO:0000256" key="5">
    <source>
        <dbReference type="ARBA" id="ARBA00022801"/>
    </source>
</evidence>
<evidence type="ECO:0000259" key="8">
    <source>
        <dbReference type="Pfam" id="PF07687"/>
    </source>
</evidence>
<evidence type="ECO:0000313" key="10">
    <source>
        <dbReference type="Proteomes" id="UP000282076"/>
    </source>
</evidence>
<feature type="binding site" evidence="7">
    <location>
        <position position="97"/>
    </location>
    <ligand>
        <name>Zn(2+)</name>
        <dbReference type="ChEBI" id="CHEBI:29105"/>
        <label>1</label>
    </ligand>
</feature>
<dbReference type="NCBIfam" id="TIGR01879">
    <property type="entry name" value="hydantase"/>
    <property type="match status" value="1"/>
</dbReference>
<feature type="binding site" evidence="7">
    <location>
        <position position="207"/>
    </location>
    <ligand>
        <name>Zn(2+)</name>
        <dbReference type="ChEBI" id="CHEBI:29105"/>
        <label>1</label>
    </ligand>
</feature>
<comment type="cofactor">
    <cofactor evidence="1">
        <name>Mn(2+)</name>
        <dbReference type="ChEBI" id="CHEBI:29035"/>
    </cofactor>
</comment>
<comment type="caution">
    <text evidence="9">The sequence shown here is derived from an EMBL/GenBank/DDBJ whole genome shotgun (WGS) entry which is preliminary data.</text>
</comment>
<dbReference type="CDD" id="cd03884">
    <property type="entry name" value="M20_bAS"/>
    <property type="match status" value="1"/>
</dbReference>
<comment type="cofactor">
    <cofactor evidence="7">
        <name>Zn(2+)</name>
        <dbReference type="ChEBI" id="CHEBI:29105"/>
    </cofactor>
    <text evidence="7">Binds 2 Zn(2+) ions per subunit.</text>
</comment>
<feature type="binding site" evidence="7">
    <location>
        <position position="108"/>
    </location>
    <ligand>
        <name>Zn(2+)</name>
        <dbReference type="ChEBI" id="CHEBI:29105"/>
        <label>1</label>
    </ligand>
</feature>
<sequence length="425" mass="45630">MRAPDARAERKPMDKLEPTVNGERLWEELLQLGRIGLSPSGGINRPSLGVHDLIAREYIRERMQTAGLSVRLDPAGNLVGRLEGTDPDAPVVMAGSHIDTVLEAGRFDGPLGVLGGIEALRTVKEKGLRHRCSLEVVCFTDEEGVRFGVGYIGSRAMAGDWNAEWLNARDRDGISLGEAMRQAGIRPEEVALSKRGAGSVKVYLELHIEQGRVLEDVGAVCGIASAINGYRWVRASFAGQADHAGTTPMALRRDAMAAAAEAMLQIERSAVRHGGTATVGTLKLEPGAVNVIPGEVSFTIDYRHPDALALKRFGEEIESELGVIALRRNIGLRLEEMDGEAPVACDERISMLFAESANELGIASIGMVCGAGHDAVAMRRLTDIGLILVRSRGGISHHPDEWSSPEDCAGGANVLLRTMIKLANE</sequence>
<accession>A0A494XCK0</accession>
<evidence type="ECO:0000256" key="2">
    <source>
        <dbReference type="ARBA" id="ARBA00006153"/>
    </source>
</evidence>
<feature type="binding site" evidence="7">
    <location>
        <position position="143"/>
    </location>
    <ligand>
        <name>Zn(2+)</name>
        <dbReference type="ChEBI" id="CHEBI:29105"/>
        <label>2</label>
    </ligand>
</feature>
<comment type="similarity">
    <text evidence="2">Belongs to the peptidase M20 family.</text>
</comment>
<keyword evidence="6" id="KW-0464">Manganese</keyword>
<reference evidence="9 10" key="1">
    <citation type="submission" date="2018-10" db="EMBL/GenBank/DDBJ databases">
        <title>Cohnella sp. M2MS4P-1, whole genome shotgun sequence.</title>
        <authorList>
            <person name="Tuo L."/>
        </authorList>
    </citation>
    <scope>NUCLEOTIDE SEQUENCE [LARGE SCALE GENOMIC DNA]</scope>
    <source>
        <strain evidence="9 10">M2MS4P-1</strain>
    </source>
</reference>
<dbReference type="GO" id="GO:0046872">
    <property type="term" value="F:metal ion binding"/>
    <property type="evidence" value="ECO:0007669"/>
    <property type="project" value="UniProtKB-KW"/>
</dbReference>
<dbReference type="PANTHER" id="PTHR32494">
    <property type="entry name" value="ALLANTOATE DEIMINASE-RELATED"/>
    <property type="match status" value="1"/>
</dbReference>
<evidence type="ECO:0000256" key="3">
    <source>
        <dbReference type="ARBA" id="ARBA00011738"/>
    </source>
</evidence>
<dbReference type="SUPFAM" id="SSF55031">
    <property type="entry name" value="Bacterial exopeptidase dimerisation domain"/>
    <property type="match status" value="1"/>
</dbReference>
<dbReference type="Gene3D" id="3.40.630.10">
    <property type="entry name" value="Zn peptidases"/>
    <property type="match status" value="1"/>
</dbReference>
<dbReference type="PANTHER" id="PTHR32494:SF19">
    <property type="entry name" value="ALLANTOATE DEIMINASE-RELATED"/>
    <property type="match status" value="1"/>
</dbReference>
<evidence type="ECO:0000256" key="1">
    <source>
        <dbReference type="ARBA" id="ARBA00001936"/>
    </source>
</evidence>
<dbReference type="GO" id="GO:0016813">
    <property type="term" value="F:hydrolase activity, acting on carbon-nitrogen (but not peptide) bonds, in linear amidines"/>
    <property type="evidence" value="ECO:0007669"/>
    <property type="project" value="InterPro"/>
</dbReference>
<evidence type="ECO:0000256" key="7">
    <source>
        <dbReference type="PIRSR" id="PIRSR001235-1"/>
    </source>
</evidence>
<keyword evidence="5 9" id="KW-0378">Hydrolase</keyword>
<dbReference type="Gene3D" id="3.30.70.360">
    <property type="match status" value="1"/>
</dbReference>
<dbReference type="Pfam" id="PF01546">
    <property type="entry name" value="Peptidase_M20"/>
    <property type="match status" value="1"/>
</dbReference>
<dbReference type="PIRSF" id="PIRSF001235">
    <property type="entry name" value="Amidase_carbamoylase"/>
    <property type="match status" value="1"/>
</dbReference>
<name>A0A494XCK0_9BACL</name>
<keyword evidence="10" id="KW-1185">Reference proteome</keyword>
<dbReference type="InterPro" id="IPR002933">
    <property type="entry name" value="Peptidase_M20"/>
</dbReference>
<keyword evidence="7" id="KW-0862">Zinc</keyword>
<organism evidence="9 10">
    <name type="scientific">Cohnella endophytica</name>
    <dbReference type="NCBI Taxonomy" id="2419778"/>
    <lineage>
        <taxon>Bacteria</taxon>
        <taxon>Bacillati</taxon>
        <taxon>Bacillota</taxon>
        <taxon>Bacilli</taxon>
        <taxon>Bacillales</taxon>
        <taxon>Paenibacillaceae</taxon>
        <taxon>Cohnella</taxon>
    </lineage>
</organism>
<keyword evidence="4 7" id="KW-0479">Metal-binding</keyword>
<gene>
    <name evidence="9" type="ORF">D7Z26_25305</name>
</gene>
<dbReference type="AlphaFoldDB" id="A0A494XCK0"/>
<feature type="domain" description="Peptidase M20 dimerisation" evidence="8">
    <location>
        <begin position="228"/>
        <end position="323"/>
    </location>
</feature>